<gene>
    <name evidence="1" type="ORF">GCM10023196_098220</name>
</gene>
<dbReference type="RefSeq" id="WP_345442418.1">
    <property type="nucleotide sequence ID" value="NZ_BAABHK010000024.1"/>
</dbReference>
<name>A0ABP8UUK9_9ACTN</name>
<protein>
    <submittedName>
        <fullName evidence="1">Uncharacterized protein</fullName>
    </submittedName>
</protein>
<organism evidence="1 2">
    <name type="scientific">Actinoallomurus vinaceus</name>
    <dbReference type="NCBI Taxonomy" id="1080074"/>
    <lineage>
        <taxon>Bacteria</taxon>
        <taxon>Bacillati</taxon>
        <taxon>Actinomycetota</taxon>
        <taxon>Actinomycetes</taxon>
        <taxon>Streptosporangiales</taxon>
        <taxon>Thermomonosporaceae</taxon>
        <taxon>Actinoallomurus</taxon>
    </lineage>
</organism>
<evidence type="ECO:0000313" key="1">
    <source>
        <dbReference type="EMBL" id="GAA4638856.1"/>
    </source>
</evidence>
<reference evidence="2" key="1">
    <citation type="journal article" date="2019" name="Int. J. Syst. Evol. Microbiol.">
        <title>The Global Catalogue of Microorganisms (GCM) 10K type strain sequencing project: providing services to taxonomists for standard genome sequencing and annotation.</title>
        <authorList>
            <consortium name="The Broad Institute Genomics Platform"/>
            <consortium name="The Broad Institute Genome Sequencing Center for Infectious Disease"/>
            <person name="Wu L."/>
            <person name="Ma J."/>
        </authorList>
    </citation>
    <scope>NUCLEOTIDE SEQUENCE [LARGE SCALE GENOMIC DNA]</scope>
    <source>
        <strain evidence="2">JCM 17939</strain>
    </source>
</reference>
<dbReference type="Proteomes" id="UP001501442">
    <property type="component" value="Unassembled WGS sequence"/>
</dbReference>
<proteinExistence type="predicted"/>
<evidence type="ECO:0000313" key="2">
    <source>
        <dbReference type="Proteomes" id="UP001501442"/>
    </source>
</evidence>
<sequence>MRSTSSSANPGRRRRVHPLLRHLWLGLQEVGAATWGFGDQHAQPYGEEEVLPPDVWSAFYATEPKRRH</sequence>
<accession>A0ABP8UUK9</accession>
<comment type="caution">
    <text evidence="1">The sequence shown here is derived from an EMBL/GenBank/DDBJ whole genome shotgun (WGS) entry which is preliminary data.</text>
</comment>
<keyword evidence="2" id="KW-1185">Reference proteome</keyword>
<dbReference type="EMBL" id="BAABHK010000024">
    <property type="protein sequence ID" value="GAA4638856.1"/>
    <property type="molecule type" value="Genomic_DNA"/>
</dbReference>